<sequence>MAYRSVLVGFALVLWTTGTIAADKAVADKPGDTRSRLLQRMDRNGDGKISFEEYRNAMQRRFAARDKNNDGVLDAKEFPKEWLAGASEQASDHKITLEDFGGELEATFKRFDTNGDGQLEAGELDAFVAARKAQEESKP</sequence>
<protein>
    <submittedName>
        <fullName evidence="3">EF hand domain-containing protein</fullName>
    </submittedName>
</protein>
<gene>
    <name evidence="3" type="ORF">DFR29_105196</name>
</gene>
<dbReference type="PROSITE" id="PS50222">
    <property type="entry name" value="EF_HAND_2"/>
    <property type="match status" value="2"/>
</dbReference>
<dbReference type="EMBL" id="SNZH01000005">
    <property type="protein sequence ID" value="TDR45013.1"/>
    <property type="molecule type" value="Genomic_DNA"/>
</dbReference>
<dbReference type="AlphaFoldDB" id="A0A4R6Z0G0"/>
<dbReference type="SMART" id="SM00054">
    <property type="entry name" value="EFh"/>
    <property type="match status" value="2"/>
</dbReference>
<feature type="signal peptide" evidence="1">
    <location>
        <begin position="1"/>
        <end position="21"/>
    </location>
</feature>
<feature type="domain" description="EF-hand" evidence="2">
    <location>
        <begin position="99"/>
        <end position="134"/>
    </location>
</feature>
<name>A0A4R6Z0G0_9GAMM</name>
<feature type="domain" description="EF-hand" evidence="2">
    <location>
        <begin position="36"/>
        <end position="64"/>
    </location>
</feature>
<organism evidence="3 4">
    <name type="scientific">Tahibacter aquaticus</name>
    <dbReference type="NCBI Taxonomy" id="520092"/>
    <lineage>
        <taxon>Bacteria</taxon>
        <taxon>Pseudomonadati</taxon>
        <taxon>Pseudomonadota</taxon>
        <taxon>Gammaproteobacteria</taxon>
        <taxon>Lysobacterales</taxon>
        <taxon>Rhodanobacteraceae</taxon>
        <taxon>Tahibacter</taxon>
    </lineage>
</organism>
<dbReference type="Gene3D" id="1.10.238.10">
    <property type="entry name" value="EF-hand"/>
    <property type="match status" value="2"/>
</dbReference>
<keyword evidence="1" id="KW-0732">Signal</keyword>
<dbReference type="SUPFAM" id="SSF47473">
    <property type="entry name" value="EF-hand"/>
    <property type="match status" value="1"/>
</dbReference>
<accession>A0A4R6Z0G0</accession>
<proteinExistence type="predicted"/>
<evidence type="ECO:0000313" key="3">
    <source>
        <dbReference type="EMBL" id="TDR45013.1"/>
    </source>
</evidence>
<dbReference type="InterPro" id="IPR018247">
    <property type="entry name" value="EF_Hand_1_Ca_BS"/>
</dbReference>
<feature type="chain" id="PRO_5020325434" evidence="1">
    <location>
        <begin position="22"/>
        <end position="139"/>
    </location>
</feature>
<evidence type="ECO:0000259" key="2">
    <source>
        <dbReference type="PROSITE" id="PS50222"/>
    </source>
</evidence>
<keyword evidence="4" id="KW-1185">Reference proteome</keyword>
<comment type="caution">
    <text evidence="3">The sequence shown here is derived from an EMBL/GenBank/DDBJ whole genome shotgun (WGS) entry which is preliminary data.</text>
</comment>
<dbReference type="Proteomes" id="UP000295293">
    <property type="component" value="Unassembled WGS sequence"/>
</dbReference>
<evidence type="ECO:0000313" key="4">
    <source>
        <dbReference type="Proteomes" id="UP000295293"/>
    </source>
</evidence>
<dbReference type="PROSITE" id="PS00018">
    <property type="entry name" value="EF_HAND_1"/>
    <property type="match status" value="3"/>
</dbReference>
<dbReference type="GO" id="GO:0005509">
    <property type="term" value="F:calcium ion binding"/>
    <property type="evidence" value="ECO:0007669"/>
    <property type="project" value="InterPro"/>
</dbReference>
<reference evidence="3 4" key="1">
    <citation type="submission" date="2019-03" db="EMBL/GenBank/DDBJ databases">
        <title>Genomic Encyclopedia of Type Strains, Phase IV (KMG-IV): sequencing the most valuable type-strain genomes for metagenomic binning, comparative biology and taxonomic classification.</title>
        <authorList>
            <person name="Goeker M."/>
        </authorList>
    </citation>
    <scope>NUCLEOTIDE SEQUENCE [LARGE SCALE GENOMIC DNA]</scope>
    <source>
        <strain evidence="3 4">DSM 21667</strain>
    </source>
</reference>
<dbReference type="InterPro" id="IPR002048">
    <property type="entry name" value="EF_hand_dom"/>
</dbReference>
<dbReference type="Pfam" id="PF00036">
    <property type="entry name" value="EF-hand_1"/>
    <property type="match status" value="1"/>
</dbReference>
<dbReference type="Pfam" id="PF13202">
    <property type="entry name" value="EF-hand_5"/>
    <property type="match status" value="2"/>
</dbReference>
<dbReference type="InterPro" id="IPR011992">
    <property type="entry name" value="EF-hand-dom_pair"/>
</dbReference>
<dbReference type="RefSeq" id="WP_166654008.1">
    <property type="nucleotide sequence ID" value="NZ_SNZH01000005.1"/>
</dbReference>
<evidence type="ECO:0000256" key="1">
    <source>
        <dbReference type="SAM" id="SignalP"/>
    </source>
</evidence>